<keyword evidence="3" id="KW-1185">Reference proteome</keyword>
<organism evidence="2 3">
    <name type="scientific">Quillaja saponaria</name>
    <name type="common">Soap bark tree</name>
    <dbReference type="NCBI Taxonomy" id="32244"/>
    <lineage>
        <taxon>Eukaryota</taxon>
        <taxon>Viridiplantae</taxon>
        <taxon>Streptophyta</taxon>
        <taxon>Embryophyta</taxon>
        <taxon>Tracheophyta</taxon>
        <taxon>Spermatophyta</taxon>
        <taxon>Magnoliopsida</taxon>
        <taxon>eudicotyledons</taxon>
        <taxon>Gunneridae</taxon>
        <taxon>Pentapetalae</taxon>
        <taxon>rosids</taxon>
        <taxon>fabids</taxon>
        <taxon>Fabales</taxon>
        <taxon>Quillajaceae</taxon>
        <taxon>Quillaja</taxon>
    </lineage>
</organism>
<sequence length="130" mass="15470">MQFPISSLIEPPVSMFPGSYAEPSVFSLKKQIGKRRRTRLNVKDITLRSNIPMMESTVAWYGWIQVFFEPKQWEYLADQFKQEFCKLYGMTLEPLLNIYLQAKRLRARHHTVMKMIAPKKIHYHRRVSGH</sequence>
<dbReference type="GO" id="GO:0005634">
    <property type="term" value="C:nucleus"/>
    <property type="evidence" value="ECO:0007669"/>
    <property type="project" value="TreeGrafter"/>
</dbReference>
<gene>
    <name evidence="2" type="ORF">O6P43_006046</name>
</gene>
<dbReference type="InterPro" id="IPR024964">
    <property type="entry name" value="CTLH/CRA"/>
</dbReference>
<protein>
    <submittedName>
        <fullName evidence="2">Macrophage erythroblast attacher</fullName>
    </submittedName>
</protein>
<dbReference type="PANTHER" id="PTHR12170:SF2">
    <property type="entry name" value="E3 UBIQUITIN-PROTEIN TRANSFERASE MAEA"/>
    <property type="match status" value="1"/>
</dbReference>
<reference evidence="2" key="1">
    <citation type="journal article" date="2023" name="Science">
        <title>Elucidation of the pathway for biosynthesis of saponin adjuvants from the soapbark tree.</title>
        <authorList>
            <person name="Reed J."/>
            <person name="Orme A."/>
            <person name="El-Demerdash A."/>
            <person name="Owen C."/>
            <person name="Martin L.B.B."/>
            <person name="Misra R.C."/>
            <person name="Kikuchi S."/>
            <person name="Rejzek M."/>
            <person name="Martin A.C."/>
            <person name="Harkess A."/>
            <person name="Leebens-Mack J."/>
            <person name="Louveau T."/>
            <person name="Stephenson M.J."/>
            <person name="Osbourn A."/>
        </authorList>
    </citation>
    <scope>NUCLEOTIDE SEQUENCE</scope>
    <source>
        <strain evidence="2">S10</strain>
    </source>
</reference>
<dbReference type="PANTHER" id="PTHR12170">
    <property type="entry name" value="MACROPHAGE ERYTHROBLAST ATTACHER-RELATED"/>
    <property type="match status" value="1"/>
</dbReference>
<proteinExistence type="predicted"/>
<evidence type="ECO:0000259" key="1">
    <source>
        <dbReference type="Pfam" id="PF10607"/>
    </source>
</evidence>
<dbReference type="GO" id="GO:0034657">
    <property type="term" value="C:GID complex"/>
    <property type="evidence" value="ECO:0007669"/>
    <property type="project" value="TreeGrafter"/>
</dbReference>
<dbReference type="GO" id="GO:0005737">
    <property type="term" value="C:cytoplasm"/>
    <property type="evidence" value="ECO:0007669"/>
    <property type="project" value="TreeGrafter"/>
</dbReference>
<dbReference type="Pfam" id="PF10607">
    <property type="entry name" value="CTLH"/>
    <property type="match status" value="1"/>
</dbReference>
<feature type="domain" description="CTLH/CRA C-terminal to LisH motif" evidence="1">
    <location>
        <begin position="67"/>
        <end position="102"/>
    </location>
</feature>
<evidence type="ECO:0000313" key="3">
    <source>
        <dbReference type="Proteomes" id="UP001163823"/>
    </source>
</evidence>
<comment type="caution">
    <text evidence="2">The sequence shown here is derived from an EMBL/GenBank/DDBJ whole genome shotgun (WGS) entry which is preliminary data.</text>
</comment>
<dbReference type="KEGG" id="qsa:O6P43_006046"/>
<dbReference type="Proteomes" id="UP001163823">
    <property type="component" value="Chromosome 3"/>
</dbReference>
<name>A0AAD7VHQ7_QUISA</name>
<evidence type="ECO:0000313" key="2">
    <source>
        <dbReference type="EMBL" id="KAJ7976237.1"/>
    </source>
</evidence>
<dbReference type="InterPro" id="IPR045098">
    <property type="entry name" value="Fyv10_fam"/>
</dbReference>
<dbReference type="GO" id="GO:0043161">
    <property type="term" value="P:proteasome-mediated ubiquitin-dependent protein catabolic process"/>
    <property type="evidence" value="ECO:0007669"/>
    <property type="project" value="InterPro"/>
</dbReference>
<dbReference type="GO" id="GO:0004842">
    <property type="term" value="F:ubiquitin-protein transferase activity"/>
    <property type="evidence" value="ECO:0007669"/>
    <property type="project" value="InterPro"/>
</dbReference>
<dbReference type="EMBL" id="JARAOO010000003">
    <property type="protein sequence ID" value="KAJ7976237.1"/>
    <property type="molecule type" value="Genomic_DNA"/>
</dbReference>
<dbReference type="AlphaFoldDB" id="A0AAD7VHQ7"/>
<accession>A0AAD7VHQ7</accession>